<sequence>MNTGNMDNFLAMNSIWNTEFQLKDLDTTTHTKIKEEYNQSRVELPDEIIMLCISLDREMESTGRIKPRSASNDFQEDIIHIYQTLIRKLPRRALSFIQGYEDTFAHSSMDALFTTVFPANDCYELDWANRPADGSKERRGDALKPDATILKSCYELAFVEVKPPKEDRTARPYLEDLWKLANFCKDAIDNHITYGRGFITKTAGIQIYGKSDALTKLLLNLSHDI</sequence>
<organism evidence="1 2">
    <name type="scientific">Entomortierella chlamydospora</name>
    <dbReference type="NCBI Taxonomy" id="101097"/>
    <lineage>
        <taxon>Eukaryota</taxon>
        <taxon>Fungi</taxon>
        <taxon>Fungi incertae sedis</taxon>
        <taxon>Mucoromycota</taxon>
        <taxon>Mortierellomycotina</taxon>
        <taxon>Mortierellomycetes</taxon>
        <taxon>Mortierellales</taxon>
        <taxon>Mortierellaceae</taxon>
        <taxon>Entomortierella</taxon>
    </lineage>
</organism>
<dbReference type="AlphaFoldDB" id="A0A9P6SWS6"/>
<dbReference type="Proteomes" id="UP000703661">
    <property type="component" value="Unassembled WGS sequence"/>
</dbReference>
<gene>
    <name evidence="1" type="ORF">BGZ80_002976</name>
</gene>
<comment type="caution">
    <text evidence="1">The sequence shown here is derived from an EMBL/GenBank/DDBJ whole genome shotgun (WGS) entry which is preliminary data.</text>
</comment>
<proteinExistence type="predicted"/>
<keyword evidence="2" id="KW-1185">Reference proteome</keyword>
<dbReference type="EMBL" id="JAAAID010001761">
    <property type="protein sequence ID" value="KAG0008870.1"/>
    <property type="molecule type" value="Genomic_DNA"/>
</dbReference>
<reference evidence="1" key="1">
    <citation type="journal article" date="2020" name="Fungal Divers.">
        <title>Resolving the Mortierellaceae phylogeny through synthesis of multi-gene phylogenetics and phylogenomics.</title>
        <authorList>
            <person name="Vandepol N."/>
            <person name="Liber J."/>
            <person name="Desiro A."/>
            <person name="Na H."/>
            <person name="Kennedy M."/>
            <person name="Barry K."/>
            <person name="Grigoriev I.V."/>
            <person name="Miller A.N."/>
            <person name="O'Donnell K."/>
            <person name="Stajich J.E."/>
            <person name="Bonito G."/>
        </authorList>
    </citation>
    <scope>NUCLEOTIDE SEQUENCE</scope>
    <source>
        <strain evidence="1">NRRL 2769</strain>
    </source>
</reference>
<accession>A0A9P6SWS6</accession>
<evidence type="ECO:0000313" key="2">
    <source>
        <dbReference type="Proteomes" id="UP000703661"/>
    </source>
</evidence>
<protein>
    <submittedName>
        <fullName evidence="1">Uncharacterized protein</fullName>
    </submittedName>
</protein>
<name>A0A9P6SWS6_9FUNG</name>
<evidence type="ECO:0000313" key="1">
    <source>
        <dbReference type="EMBL" id="KAG0008870.1"/>
    </source>
</evidence>